<feature type="region of interest" description="Disordered" evidence="1">
    <location>
        <begin position="23"/>
        <end position="121"/>
    </location>
</feature>
<comment type="caution">
    <text evidence="2">The sequence shown here is derived from an EMBL/GenBank/DDBJ whole genome shotgun (WGS) entry which is preliminary data.</text>
</comment>
<feature type="region of interest" description="Disordered" evidence="1">
    <location>
        <begin position="268"/>
        <end position="368"/>
    </location>
</feature>
<sequence length="413" mass="45146">MSIGSISGEELDAMFGESVPPAVTSVTRRSAASPARPSGEISSELPSLSESGGAGVLVDVEGPSVVEDDVGRGWTPVTRRTSRTHREDSQSVRSEEHDSNASVPTSVEDKTVTASTVAQATEEMSQPQLVALARRHEAFAAQLRAKAIHMESVPPSTPRSDHHGVSPFNNGAVSVPVNSPKPESVEVPKVSGNEETHGTHRVTVEEVDDEDMPSSFIPPAGPSHNKGKGPDPRNWGDISSLNNFSEHDLQDQRDALLTWNTIRRIKQEEITPHLEFSKDISQRPSSPKAKKPRKRSKSPKTKQMSEEDVGGHPPANFVTESAPPKPIQHVQQNSKPVENIQPSENERRVEIIPPADNRDVDNDRGKTSGRTIDEVYNLLIIGKMEEERERKHLPLVRVKLATQKSAAELFPVK</sequence>
<feature type="region of interest" description="Disordered" evidence="1">
    <location>
        <begin position="151"/>
        <end position="247"/>
    </location>
</feature>
<feature type="compositionally biased region" description="Basic and acidic residues" evidence="1">
    <location>
        <begin position="84"/>
        <end position="99"/>
    </location>
</feature>
<name>A0AAW0BUK4_9AGAR</name>
<dbReference type="Proteomes" id="UP001362999">
    <property type="component" value="Unassembled WGS sequence"/>
</dbReference>
<evidence type="ECO:0000256" key="1">
    <source>
        <dbReference type="SAM" id="MobiDB-lite"/>
    </source>
</evidence>
<gene>
    <name evidence="2" type="ORF">R3P38DRAFT_3514146</name>
</gene>
<feature type="compositionally biased region" description="Basic and acidic residues" evidence="1">
    <location>
        <begin position="268"/>
        <end position="281"/>
    </location>
</feature>
<accession>A0AAW0BUK4</accession>
<dbReference type="EMBL" id="JAWWNJ010000026">
    <property type="protein sequence ID" value="KAK7030089.1"/>
    <property type="molecule type" value="Genomic_DNA"/>
</dbReference>
<protein>
    <submittedName>
        <fullName evidence="2">Uncharacterized protein</fullName>
    </submittedName>
</protein>
<feature type="compositionally biased region" description="Low complexity" evidence="1">
    <location>
        <begin position="37"/>
        <end position="51"/>
    </location>
</feature>
<reference evidence="2 3" key="1">
    <citation type="journal article" date="2024" name="J Genomics">
        <title>Draft genome sequencing and assembly of Favolaschia claudopus CIRM-BRFM 2984 isolated from oak limbs.</title>
        <authorList>
            <person name="Navarro D."/>
            <person name="Drula E."/>
            <person name="Chaduli D."/>
            <person name="Cazenave R."/>
            <person name="Ahrendt S."/>
            <person name="Wang J."/>
            <person name="Lipzen A."/>
            <person name="Daum C."/>
            <person name="Barry K."/>
            <person name="Grigoriev I.V."/>
            <person name="Favel A."/>
            <person name="Rosso M.N."/>
            <person name="Martin F."/>
        </authorList>
    </citation>
    <scope>NUCLEOTIDE SEQUENCE [LARGE SCALE GENOMIC DNA]</scope>
    <source>
        <strain evidence="2 3">CIRM-BRFM 2984</strain>
    </source>
</reference>
<evidence type="ECO:0000313" key="2">
    <source>
        <dbReference type="EMBL" id="KAK7030089.1"/>
    </source>
</evidence>
<feature type="compositionally biased region" description="Basic and acidic residues" evidence="1">
    <location>
        <begin position="192"/>
        <end position="204"/>
    </location>
</feature>
<evidence type="ECO:0000313" key="3">
    <source>
        <dbReference type="Proteomes" id="UP001362999"/>
    </source>
</evidence>
<feature type="compositionally biased region" description="Polar residues" evidence="1">
    <location>
        <begin position="112"/>
        <end position="121"/>
    </location>
</feature>
<proteinExistence type="predicted"/>
<feature type="compositionally biased region" description="Basic residues" evidence="1">
    <location>
        <begin position="288"/>
        <end position="300"/>
    </location>
</feature>
<feature type="compositionally biased region" description="Polar residues" evidence="1">
    <location>
        <begin position="329"/>
        <end position="343"/>
    </location>
</feature>
<feature type="compositionally biased region" description="Basic and acidic residues" evidence="1">
    <location>
        <begin position="344"/>
        <end position="366"/>
    </location>
</feature>
<dbReference type="AlphaFoldDB" id="A0AAW0BUK4"/>
<keyword evidence="3" id="KW-1185">Reference proteome</keyword>
<organism evidence="2 3">
    <name type="scientific">Favolaschia claudopus</name>
    <dbReference type="NCBI Taxonomy" id="2862362"/>
    <lineage>
        <taxon>Eukaryota</taxon>
        <taxon>Fungi</taxon>
        <taxon>Dikarya</taxon>
        <taxon>Basidiomycota</taxon>
        <taxon>Agaricomycotina</taxon>
        <taxon>Agaricomycetes</taxon>
        <taxon>Agaricomycetidae</taxon>
        <taxon>Agaricales</taxon>
        <taxon>Marasmiineae</taxon>
        <taxon>Mycenaceae</taxon>
        <taxon>Favolaschia</taxon>
    </lineage>
</organism>